<reference evidence="1 2" key="1">
    <citation type="journal article" date="2022" name="Plant J.">
        <title>Chromosome-level genome of Camellia lanceoleosa provides a valuable resource for understanding genome evolution and self-incompatibility.</title>
        <authorList>
            <person name="Gong W."/>
            <person name="Xiao S."/>
            <person name="Wang L."/>
            <person name="Liao Z."/>
            <person name="Chang Y."/>
            <person name="Mo W."/>
            <person name="Hu G."/>
            <person name="Li W."/>
            <person name="Zhao G."/>
            <person name="Zhu H."/>
            <person name="Hu X."/>
            <person name="Ji K."/>
            <person name="Xiang X."/>
            <person name="Song Q."/>
            <person name="Yuan D."/>
            <person name="Jin S."/>
            <person name="Zhang L."/>
        </authorList>
    </citation>
    <scope>NUCLEOTIDE SEQUENCE [LARGE SCALE GENOMIC DNA]</scope>
    <source>
        <strain evidence="1">SQ_2022a</strain>
    </source>
</reference>
<proteinExistence type="predicted"/>
<accession>A0ACC0H8V7</accession>
<comment type="caution">
    <text evidence="1">The sequence shown here is derived from an EMBL/GenBank/DDBJ whole genome shotgun (WGS) entry which is preliminary data.</text>
</comment>
<dbReference type="Proteomes" id="UP001060215">
    <property type="component" value="Chromosome 5"/>
</dbReference>
<protein>
    <submittedName>
        <fullName evidence="1">Protein SPOROCYTELESS</fullName>
    </submittedName>
</protein>
<organism evidence="1 2">
    <name type="scientific">Camellia lanceoleosa</name>
    <dbReference type="NCBI Taxonomy" id="1840588"/>
    <lineage>
        <taxon>Eukaryota</taxon>
        <taxon>Viridiplantae</taxon>
        <taxon>Streptophyta</taxon>
        <taxon>Embryophyta</taxon>
        <taxon>Tracheophyta</taxon>
        <taxon>Spermatophyta</taxon>
        <taxon>Magnoliopsida</taxon>
        <taxon>eudicotyledons</taxon>
        <taxon>Gunneridae</taxon>
        <taxon>Pentapetalae</taxon>
        <taxon>asterids</taxon>
        <taxon>Ericales</taxon>
        <taxon>Theaceae</taxon>
        <taxon>Camellia</taxon>
    </lineage>
</organism>
<gene>
    <name evidence="1" type="ORF">LOK49_LG06G00639</name>
</gene>
<sequence length="587" mass="63713">MATSVLMGSEKNLAELEDFSRSENTKQSGRRKSKSNESVPKKKKQPQRGMGVAQLERLRLQDQDRWKKITQTTTTNPLPQSLNPFFPPSSSFPNPISSNGLAQLGLNQALMRQRIRNGCFSGTDSYGFGGLNLGLQSGFNVEELSSIPNLRSYNYYSDDQHCGLCHKKKRVNGENFGLSRPINGCDFLGLNLRNKRIVDGENQDLGMGALGYGGINVDQEVEVVAVHRKGSSGGGGGNVFMEFEFFPGKDGVRGTSSKEYMDLTGGSSSSEASVVVAADQEVGPTALLNKGLNKPVTVRKEGNNNRNRKGEAPERDEHGEQQRDFINNGEKAQPEATIEAIVDLGVEQLVRFGSDIEKKDPQSHVPSAHAQSLANRRDKGEKVAVAFVRSTGDQLLLENGATVKECGQVSVEGGLHQLWPCVSLEMVCIGVRLAAPVHNPIPCFLESGLNLWKVVCIGVKVEGGRHQFGLDFFGIWFALEGQLFCSVRLVTGGLTEDGTACSNLLIAGTVWGYFGTGSAPAGVKSTWCPLFEVCVRRQHQTAMVIARYPDEKDGGNDGAEPVVSVASAAEDEDEPEYHDATDDRKDT</sequence>
<keyword evidence="2" id="KW-1185">Reference proteome</keyword>
<evidence type="ECO:0000313" key="1">
    <source>
        <dbReference type="EMBL" id="KAI8009764.1"/>
    </source>
</evidence>
<evidence type="ECO:0000313" key="2">
    <source>
        <dbReference type="Proteomes" id="UP001060215"/>
    </source>
</evidence>
<name>A0ACC0H8V7_9ERIC</name>
<dbReference type="EMBL" id="CM045762">
    <property type="protein sequence ID" value="KAI8009764.1"/>
    <property type="molecule type" value="Genomic_DNA"/>
</dbReference>